<dbReference type="GO" id="GO:0004674">
    <property type="term" value="F:protein serine/threonine kinase activity"/>
    <property type="evidence" value="ECO:0007669"/>
    <property type="project" value="TreeGrafter"/>
</dbReference>
<protein>
    <submittedName>
        <fullName evidence="3">Kinase-like protein</fullName>
    </submittedName>
</protein>
<dbReference type="Gene3D" id="1.20.930.20">
    <property type="entry name" value="Adaptor protein Cbl, N-terminal domain"/>
    <property type="match status" value="1"/>
</dbReference>
<feature type="domain" description="Protein kinase" evidence="2">
    <location>
        <begin position="366"/>
        <end position="634"/>
    </location>
</feature>
<keyword evidence="4" id="KW-1185">Reference proteome</keyword>
<proteinExistence type="predicted"/>
<dbReference type="AlphaFoldDB" id="A0A166SYM3"/>
<gene>
    <name evidence="3" type="ORF">FIBSPDRAFT_926810</name>
</gene>
<dbReference type="OrthoDB" id="5966500at2759"/>
<dbReference type="Proteomes" id="UP000076532">
    <property type="component" value="Unassembled WGS sequence"/>
</dbReference>
<dbReference type="InterPro" id="IPR011009">
    <property type="entry name" value="Kinase-like_dom_sf"/>
</dbReference>
<dbReference type="PANTHER" id="PTHR44329">
    <property type="entry name" value="SERINE/THREONINE-PROTEIN KINASE TNNI3K-RELATED"/>
    <property type="match status" value="1"/>
</dbReference>
<dbReference type="PANTHER" id="PTHR44329:SF214">
    <property type="entry name" value="PROTEIN KINASE DOMAIN-CONTAINING PROTEIN"/>
    <property type="match status" value="1"/>
</dbReference>
<accession>A0A166SYM3</accession>
<dbReference type="GO" id="GO:0005524">
    <property type="term" value="F:ATP binding"/>
    <property type="evidence" value="ECO:0007669"/>
    <property type="project" value="InterPro"/>
</dbReference>
<organism evidence="3 4">
    <name type="scientific">Athelia psychrophila</name>
    <dbReference type="NCBI Taxonomy" id="1759441"/>
    <lineage>
        <taxon>Eukaryota</taxon>
        <taxon>Fungi</taxon>
        <taxon>Dikarya</taxon>
        <taxon>Basidiomycota</taxon>
        <taxon>Agaricomycotina</taxon>
        <taxon>Agaricomycetes</taxon>
        <taxon>Agaricomycetidae</taxon>
        <taxon>Atheliales</taxon>
        <taxon>Atheliaceae</taxon>
        <taxon>Athelia</taxon>
    </lineage>
</organism>
<evidence type="ECO:0000313" key="4">
    <source>
        <dbReference type="Proteomes" id="UP000076532"/>
    </source>
</evidence>
<dbReference type="InterPro" id="IPR001245">
    <property type="entry name" value="Ser-Thr/Tyr_kinase_cat_dom"/>
</dbReference>
<feature type="compositionally biased region" description="Basic and acidic residues" evidence="1">
    <location>
        <begin position="311"/>
        <end position="323"/>
    </location>
</feature>
<dbReference type="CDD" id="cd21037">
    <property type="entry name" value="MLKL_NTD"/>
    <property type="match status" value="1"/>
</dbReference>
<dbReference type="GO" id="GO:0007166">
    <property type="term" value="P:cell surface receptor signaling pathway"/>
    <property type="evidence" value="ECO:0007669"/>
    <property type="project" value="InterPro"/>
</dbReference>
<dbReference type="Gene3D" id="1.10.510.10">
    <property type="entry name" value="Transferase(Phosphotransferase) domain 1"/>
    <property type="match status" value="1"/>
</dbReference>
<dbReference type="InterPro" id="IPR000719">
    <property type="entry name" value="Prot_kinase_dom"/>
</dbReference>
<reference evidence="3 4" key="1">
    <citation type="journal article" date="2016" name="Mol. Biol. Evol.">
        <title>Comparative Genomics of Early-Diverging Mushroom-Forming Fungi Provides Insights into the Origins of Lignocellulose Decay Capabilities.</title>
        <authorList>
            <person name="Nagy L.G."/>
            <person name="Riley R."/>
            <person name="Tritt A."/>
            <person name="Adam C."/>
            <person name="Daum C."/>
            <person name="Floudas D."/>
            <person name="Sun H."/>
            <person name="Yadav J.S."/>
            <person name="Pangilinan J."/>
            <person name="Larsson K.H."/>
            <person name="Matsuura K."/>
            <person name="Barry K."/>
            <person name="Labutti K."/>
            <person name="Kuo R."/>
            <person name="Ohm R.A."/>
            <person name="Bhattacharya S.S."/>
            <person name="Shirouzu T."/>
            <person name="Yoshinaga Y."/>
            <person name="Martin F.M."/>
            <person name="Grigoriev I.V."/>
            <person name="Hibbett D.S."/>
        </authorList>
    </citation>
    <scope>NUCLEOTIDE SEQUENCE [LARGE SCALE GENOMIC DNA]</scope>
    <source>
        <strain evidence="3 4">CBS 109695</strain>
    </source>
</reference>
<dbReference type="Pfam" id="PF07714">
    <property type="entry name" value="PK_Tyr_Ser-Thr"/>
    <property type="match status" value="1"/>
</dbReference>
<dbReference type="PROSITE" id="PS50011">
    <property type="entry name" value="PROTEIN_KINASE_DOM"/>
    <property type="match status" value="1"/>
</dbReference>
<feature type="compositionally biased region" description="Polar residues" evidence="1">
    <location>
        <begin position="219"/>
        <end position="237"/>
    </location>
</feature>
<dbReference type="EMBL" id="KV417496">
    <property type="protein sequence ID" value="KZP29985.1"/>
    <property type="molecule type" value="Genomic_DNA"/>
</dbReference>
<sequence>MAVYNALSGITGGLQIAGAFTGIPYASALGTLLSGIIEAAQQIVVHKRKCRILVEKCKSIKIALDDNEAKLVGTELQASADELQAILDRVYSRTRKYKQYGKLKSYLKMGEVEEGLDTSSADLDNALSIFGIHSNITIHNMQREILEAASRSSTATDDLLLQILNSQESMREIVMMERQGQHVAGRLMEAGQLRMQELDIRDGPSSMSGYEQHDRYLQQSPKPFHSRTLSSPRTSSEQRGRVSPQPPPRFNTKNSSDSYEQQRRASPHPPAMFDSRTLRSPKSSYEQHWTASSQSSEASDTMTVRSPRGSQEQHGRPYEDMFADRTPTSSPKPMHERDEIRRGLWELHKLTGVPPTVKILDGEVDKIGDLAVTGGTYSDIWEGKWMGRDKVALKALRNIKSSDEKAKRRFEAEIRVWDKLDHPNILTFYGIVTNLGQIHMVSPWQESGNVLEYVKANPQANRIHLLSGAAEGVKYLHECNIVHGNLKCANILVDENREARICDFGMSTVIEQVTETSASATLTAAGSARWLAPELIEGIVTSPTMLADIYSFAMAILELLTGKHPFSDVKRDASVIHRIIVLKRTPQRPDSPEVQRWLTDDLWSLLQQCWAPDADQRPLMRFVAARINNIEDSMGVPSAMDT</sequence>
<dbReference type="STRING" id="436010.A0A166SYM3"/>
<dbReference type="InterPro" id="IPR051681">
    <property type="entry name" value="Ser/Thr_Kinases-Pseudokinases"/>
</dbReference>
<dbReference type="SUPFAM" id="SSF56112">
    <property type="entry name" value="Protein kinase-like (PK-like)"/>
    <property type="match status" value="1"/>
</dbReference>
<evidence type="ECO:0000313" key="3">
    <source>
        <dbReference type="EMBL" id="KZP29985.1"/>
    </source>
</evidence>
<dbReference type="InterPro" id="IPR036537">
    <property type="entry name" value="Adaptor_Cbl_N_dom_sf"/>
</dbReference>
<evidence type="ECO:0000259" key="2">
    <source>
        <dbReference type="PROSITE" id="PS50011"/>
    </source>
</evidence>
<name>A0A166SYM3_9AGAM</name>
<dbReference type="InterPro" id="IPR059179">
    <property type="entry name" value="MLKL-like_MCAfunc"/>
</dbReference>
<evidence type="ECO:0000256" key="1">
    <source>
        <dbReference type="SAM" id="MobiDB-lite"/>
    </source>
</evidence>
<feature type="region of interest" description="Disordered" evidence="1">
    <location>
        <begin position="219"/>
        <end position="335"/>
    </location>
</feature>
<feature type="compositionally biased region" description="Polar residues" evidence="1">
    <location>
        <begin position="278"/>
        <end position="310"/>
    </location>
</feature>